<dbReference type="InterPro" id="IPR001155">
    <property type="entry name" value="OxRdtase_FMN_N"/>
</dbReference>
<dbReference type="SUPFAM" id="SSF51395">
    <property type="entry name" value="FMN-linked oxidoreductases"/>
    <property type="match status" value="1"/>
</dbReference>
<comment type="caution">
    <text evidence="7">The sequence shown here is derived from an EMBL/GenBank/DDBJ whole genome shotgun (WGS) entry which is preliminary data.</text>
</comment>
<dbReference type="PANTHER" id="PTHR22893">
    <property type="entry name" value="NADH OXIDOREDUCTASE-RELATED"/>
    <property type="match status" value="1"/>
</dbReference>
<comment type="similarity">
    <text evidence="2">Belongs to the NADH:flavin oxidoreductase/NADH oxidase family.</text>
</comment>
<keyword evidence="8" id="KW-1185">Reference proteome</keyword>
<accession>A0ABD3RNJ2</accession>
<evidence type="ECO:0000256" key="4">
    <source>
        <dbReference type="ARBA" id="ARBA00022643"/>
    </source>
</evidence>
<evidence type="ECO:0000256" key="5">
    <source>
        <dbReference type="ARBA" id="ARBA00022857"/>
    </source>
</evidence>
<dbReference type="EMBL" id="JBJXBP010000008">
    <property type="protein sequence ID" value="KAL3814542.1"/>
    <property type="molecule type" value="Genomic_DNA"/>
</dbReference>
<sequence>MGHFELSQVVLAPLTRSRSYGNIPQPHAAVYYSQRATKGGFLISEATVISETGQLLLLFCQIWHVGRVSTYDFQLNGEAPISCTDKGINYIISISISITPAPGQSSIHGANGYIIDQFLKDQVNDRTDEYGGIKLIGAGRVGLRLSPFAGYLDCIDYSSPEATWQLQLINLDNLIFIAAGEYDRSKGNRAYLNWMRFVLNKYDRNTFYTPDPVVGYTDYPFLEEA</sequence>
<dbReference type="Proteomes" id="UP001634393">
    <property type="component" value="Unassembled WGS sequence"/>
</dbReference>
<gene>
    <name evidence="7" type="ORF">ACJIZ3_015810</name>
</gene>
<dbReference type="AlphaFoldDB" id="A0ABD3RNJ2"/>
<dbReference type="PANTHER" id="PTHR22893:SF132">
    <property type="entry name" value="12-OXO-PHYTODIENOIC ACID REDUCTASE"/>
    <property type="match status" value="1"/>
</dbReference>
<dbReference type="Pfam" id="PF00724">
    <property type="entry name" value="Oxidored_FMN"/>
    <property type="match status" value="1"/>
</dbReference>
<protein>
    <recommendedName>
        <fullName evidence="6">NADH:flavin oxidoreductase/NADH oxidase N-terminal domain-containing protein</fullName>
    </recommendedName>
</protein>
<organism evidence="7 8">
    <name type="scientific">Penstemon smallii</name>
    <dbReference type="NCBI Taxonomy" id="265156"/>
    <lineage>
        <taxon>Eukaryota</taxon>
        <taxon>Viridiplantae</taxon>
        <taxon>Streptophyta</taxon>
        <taxon>Embryophyta</taxon>
        <taxon>Tracheophyta</taxon>
        <taxon>Spermatophyta</taxon>
        <taxon>Magnoliopsida</taxon>
        <taxon>eudicotyledons</taxon>
        <taxon>Gunneridae</taxon>
        <taxon>Pentapetalae</taxon>
        <taxon>asterids</taxon>
        <taxon>lamiids</taxon>
        <taxon>Lamiales</taxon>
        <taxon>Plantaginaceae</taxon>
        <taxon>Cheloneae</taxon>
        <taxon>Penstemon</taxon>
    </lineage>
</organism>
<evidence type="ECO:0000259" key="6">
    <source>
        <dbReference type="Pfam" id="PF00724"/>
    </source>
</evidence>
<evidence type="ECO:0000256" key="2">
    <source>
        <dbReference type="ARBA" id="ARBA00005979"/>
    </source>
</evidence>
<evidence type="ECO:0000256" key="3">
    <source>
        <dbReference type="ARBA" id="ARBA00022630"/>
    </source>
</evidence>
<dbReference type="InterPro" id="IPR013785">
    <property type="entry name" value="Aldolase_TIM"/>
</dbReference>
<evidence type="ECO:0000313" key="8">
    <source>
        <dbReference type="Proteomes" id="UP001634393"/>
    </source>
</evidence>
<dbReference type="Gene3D" id="3.20.20.70">
    <property type="entry name" value="Aldolase class I"/>
    <property type="match status" value="2"/>
</dbReference>
<dbReference type="InterPro" id="IPR045247">
    <property type="entry name" value="Oye-like"/>
</dbReference>
<keyword evidence="5" id="KW-0521">NADP</keyword>
<feature type="domain" description="NADH:flavin oxidoreductase/NADH oxidase N-terminal" evidence="6">
    <location>
        <begin position="107"/>
        <end position="132"/>
    </location>
</feature>
<keyword evidence="3" id="KW-0285">Flavoprotein</keyword>
<proteinExistence type="inferred from homology"/>
<evidence type="ECO:0000256" key="1">
    <source>
        <dbReference type="ARBA" id="ARBA00001917"/>
    </source>
</evidence>
<keyword evidence="4" id="KW-0288">FMN</keyword>
<reference evidence="7 8" key="1">
    <citation type="submission" date="2024-12" db="EMBL/GenBank/DDBJ databases">
        <title>The unique morphological basis and parallel evolutionary history of personate flowers in Penstemon.</title>
        <authorList>
            <person name="Depatie T.H."/>
            <person name="Wessinger C.A."/>
        </authorList>
    </citation>
    <scope>NUCLEOTIDE SEQUENCE [LARGE SCALE GENOMIC DNA]</scope>
    <source>
        <strain evidence="7">WTNN_2</strain>
        <tissue evidence="7">Leaf</tissue>
    </source>
</reference>
<name>A0ABD3RNJ2_9LAMI</name>
<evidence type="ECO:0000313" key="7">
    <source>
        <dbReference type="EMBL" id="KAL3814542.1"/>
    </source>
</evidence>
<comment type="cofactor">
    <cofactor evidence="1">
        <name>FMN</name>
        <dbReference type="ChEBI" id="CHEBI:58210"/>
    </cofactor>
</comment>